<sequence length="934" mass="102665">MHTSTSQTRSSIDLGQSRNKPVVDSNKKSALTARTQPPRLQHSPSLPNIWFPPHSGPLPPRLNGSEDPLCRPVTPPLRAVDAQPERRPSLTEITDGKLMASLPVPRAQKSGKKRPVDCEQDNALLTPPLTPSSSIRTTASHDSTASRPEKDAPSFGGSLLGCSLDPSCTRFLLLGNLSRTLDSDVLRSAIVNTLAPISLKSHGNNEVIKGFYFRLQKTHGLVILAFFDLRHASSAMVRLGDSTSEVLQSCLDTGTTTPDGDTWLTCRYISADELKDMIGQSNFIASTNGAFLLYFTPHDKDAESQDIDESGASATSSRPEAPEKREVNVEILRSLLETFGSLHIFVQVNRANEDDHHQGFQVEYHDVCTAQIARSALEGRTIYGMFLHTRNLEPAPVSTSPLVVEEDSSNTSTGKLASSINSSATQPVVNLPQIGQAGQYSHIREKHLFRPELTKSRRQNDAVVHPVVNPSSSSVHAATSSPTYFYSTPPLGADVPSQHGYQTSTTESPRKPQPHESFHSATSSAEDVAPANQVWAGLPMVPNPMNVYPFVAQPECYFFPPAPPPATSPTPAFEMPYGVLPPLAFYHQATSPHPTAPMGSMGLPPPLGYDYDIRAYPTLINTWLQDHGHAVIGQTPVVPIPAEFWPTEAQQHFQPQPPMTPVQYPVYHAAPYLPLIPGPGPDDLISPAAAVDRHGPHRASPMRPVHHTSSSGGGRGGGLMTSSTPRDTAVIHERNQLNIARIEDGQDTRTTVMIKNIPNKMTDKDLITFINNVCPRKIDFLYLRMDFQNGCNVGYAFVNFIYVQDLLKFAKAKLGERWNMFSSEKVLQMSYANYQGKEALVEKFKNSCIMDEKEAWRPKIFYSEPGPEQGLPQPFPAPTHLRRKERSSHNRGALYVPGVTGNGNGSVYLVQQQHGTRRQQMGENSGPRKNRSWM</sequence>
<name>A0ACD3B7D1_9AGAR</name>
<evidence type="ECO:0000313" key="2">
    <source>
        <dbReference type="Proteomes" id="UP000308600"/>
    </source>
</evidence>
<dbReference type="Proteomes" id="UP000308600">
    <property type="component" value="Unassembled WGS sequence"/>
</dbReference>
<gene>
    <name evidence="1" type="ORF">BDN72DRAFT_789982</name>
</gene>
<proteinExistence type="predicted"/>
<reference evidence="1 2" key="1">
    <citation type="journal article" date="2019" name="Nat. Ecol. Evol.">
        <title>Megaphylogeny resolves global patterns of mushroom evolution.</title>
        <authorList>
            <person name="Varga T."/>
            <person name="Krizsan K."/>
            <person name="Foldi C."/>
            <person name="Dima B."/>
            <person name="Sanchez-Garcia M."/>
            <person name="Sanchez-Ramirez S."/>
            <person name="Szollosi G.J."/>
            <person name="Szarkandi J.G."/>
            <person name="Papp V."/>
            <person name="Albert L."/>
            <person name="Andreopoulos W."/>
            <person name="Angelini C."/>
            <person name="Antonin V."/>
            <person name="Barry K.W."/>
            <person name="Bougher N.L."/>
            <person name="Buchanan P."/>
            <person name="Buyck B."/>
            <person name="Bense V."/>
            <person name="Catcheside P."/>
            <person name="Chovatia M."/>
            <person name="Cooper J."/>
            <person name="Damon W."/>
            <person name="Desjardin D."/>
            <person name="Finy P."/>
            <person name="Geml J."/>
            <person name="Haridas S."/>
            <person name="Hughes K."/>
            <person name="Justo A."/>
            <person name="Karasinski D."/>
            <person name="Kautmanova I."/>
            <person name="Kiss B."/>
            <person name="Kocsube S."/>
            <person name="Kotiranta H."/>
            <person name="LaButti K.M."/>
            <person name="Lechner B.E."/>
            <person name="Liimatainen K."/>
            <person name="Lipzen A."/>
            <person name="Lukacs Z."/>
            <person name="Mihaltcheva S."/>
            <person name="Morgado L.N."/>
            <person name="Niskanen T."/>
            <person name="Noordeloos M.E."/>
            <person name="Ohm R.A."/>
            <person name="Ortiz-Santana B."/>
            <person name="Ovrebo C."/>
            <person name="Racz N."/>
            <person name="Riley R."/>
            <person name="Savchenko A."/>
            <person name="Shiryaev A."/>
            <person name="Soop K."/>
            <person name="Spirin V."/>
            <person name="Szebenyi C."/>
            <person name="Tomsovsky M."/>
            <person name="Tulloss R.E."/>
            <person name="Uehling J."/>
            <person name="Grigoriev I.V."/>
            <person name="Vagvolgyi C."/>
            <person name="Papp T."/>
            <person name="Martin F.M."/>
            <person name="Miettinen O."/>
            <person name="Hibbett D.S."/>
            <person name="Nagy L.G."/>
        </authorList>
    </citation>
    <scope>NUCLEOTIDE SEQUENCE [LARGE SCALE GENOMIC DNA]</scope>
    <source>
        <strain evidence="1 2">NL-1719</strain>
    </source>
</reference>
<dbReference type="EMBL" id="ML208271">
    <property type="protein sequence ID" value="TFK73993.1"/>
    <property type="molecule type" value="Genomic_DNA"/>
</dbReference>
<organism evidence="1 2">
    <name type="scientific">Pluteus cervinus</name>
    <dbReference type="NCBI Taxonomy" id="181527"/>
    <lineage>
        <taxon>Eukaryota</taxon>
        <taxon>Fungi</taxon>
        <taxon>Dikarya</taxon>
        <taxon>Basidiomycota</taxon>
        <taxon>Agaricomycotina</taxon>
        <taxon>Agaricomycetes</taxon>
        <taxon>Agaricomycetidae</taxon>
        <taxon>Agaricales</taxon>
        <taxon>Pluteineae</taxon>
        <taxon>Pluteaceae</taxon>
        <taxon>Pluteus</taxon>
    </lineage>
</organism>
<keyword evidence="2" id="KW-1185">Reference proteome</keyword>
<evidence type="ECO:0000313" key="1">
    <source>
        <dbReference type="EMBL" id="TFK73993.1"/>
    </source>
</evidence>
<protein>
    <submittedName>
        <fullName evidence="1">Uncharacterized protein</fullName>
    </submittedName>
</protein>
<accession>A0ACD3B7D1</accession>